<sequence>MRNEKGTSLSLSFRCCLSRSLFSSSLPLFLLLLANVTLEPGIIKSRRAVAPAHTNLAQRVVTWFSCHSSSHPHPSLTVFFWNRTRGDGYSYG</sequence>
<proteinExistence type="predicted"/>
<feature type="transmembrane region" description="Helical" evidence="1">
    <location>
        <begin position="20"/>
        <end position="38"/>
    </location>
</feature>
<dbReference type="EnsemblPlants" id="Bo6g027790.1">
    <property type="protein sequence ID" value="Bo6g027790.1"/>
    <property type="gene ID" value="Bo6g027790"/>
</dbReference>
<keyword evidence="1" id="KW-1133">Transmembrane helix</keyword>
<dbReference type="HOGENOM" id="CLU_2416337_0_0_1"/>
<dbReference type="Proteomes" id="UP000032141">
    <property type="component" value="Chromosome C6"/>
</dbReference>
<keyword evidence="1" id="KW-0472">Membrane</keyword>
<accession>A0A0D3CQ79</accession>
<protein>
    <submittedName>
        <fullName evidence="2">Uncharacterized protein</fullName>
    </submittedName>
</protein>
<evidence type="ECO:0000256" key="1">
    <source>
        <dbReference type="SAM" id="Phobius"/>
    </source>
</evidence>
<organism evidence="2 3">
    <name type="scientific">Brassica oleracea var. oleracea</name>
    <dbReference type="NCBI Taxonomy" id="109376"/>
    <lineage>
        <taxon>Eukaryota</taxon>
        <taxon>Viridiplantae</taxon>
        <taxon>Streptophyta</taxon>
        <taxon>Embryophyta</taxon>
        <taxon>Tracheophyta</taxon>
        <taxon>Spermatophyta</taxon>
        <taxon>Magnoliopsida</taxon>
        <taxon>eudicotyledons</taxon>
        <taxon>Gunneridae</taxon>
        <taxon>Pentapetalae</taxon>
        <taxon>rosids</taxon>
        <taxon>malvids</taxon>
        <taxon>Brassicales</taxon>
        <taxon>Brassicaceae</taxon>
        <taxon>Brassiceae</taxon>
        <taxon>Brassica</taxon>
    </lineage>
</organism>
<dbReference type="AlphaFoldDB" id="A0A0D3CQ79"/>
<keyword evidence="3" id="KW-1185">Reference proteome</keyword>
<evidence type="ECO:0000313" key="2">
    <source>
        <dbReference type="EnsemblPlants" id="Bo6g027790.1"/>
    </source>
</evidence>
<evidence type="ECO:0000313" key="3">
    <source>
        <dbReference type="Proteomes" id="UP000032141"/>
    </source>
</evidence>
<name>A0A0D3CQ79_BRAOL</name>
<dbReference type="Gramene" id="Bo6g027790.1">
    <property type="protein sequence ID" value="Bo6g027790.1"/>
    <property type="gene ID" value="Bo6g027790"/>
</dbReference>
<reference evidence="2" key="2">
    <citation type="submission" date="2015-03" db="UniProtKB">
        <authorList>
            <consortium name="EnsemblPlants"/>
        </authorList>
    </citation>
    <scope>IDENTIFICATION</scope>
</reference>
<keyword evidence="1" id="KW-0812">Transmembrane</keyword>
<reference evidence="2 3" key="1">
    <citation type="journal article" date="2014" name="Genome Biol.">
        <title>Transcriptome and methylome profiling reveals relics of genome dominance in the mesopolyploid Brassica oleracea.</title>
        <authorList>
            <person name="Parkin I.A."/>
            <person name="Koh C."/>
            <person name="Tang H."/>
            <person name="Robinson S.J."/>
            <person name="Kagale S."/>
            <person name="Clarke W.E."/>
            <person name="Town C.D."/>
            <person name="Nixon J."/>
            <person name="Krishnakumar V."/>
            <person name="Bidwell S.L."/>
            <person name="Denoeud F."/>
            <person name="Belcram H."/>
            <person name="Links M.G."/>
            <person name="Just J."/>
            <person name="Clarke C."/>
            <person name="Bender T."/>
            <person name="Huebert T."/>
            <person name="Mason A.S."/>
            <person name="Pires J.C."/>
            <person name="Barker G."/>
            <person name="Moore J."/>
            <person name="Walley P.G."/>
            <person name="Manoli S."/>
            <person name="Batley J."/>
            <person name="Edwards D."/>
            <person name="Nelson M.N."/>
            <person name="Wang X."/>
            <person name="Paterson A.H."/>
            <person name="King G."/>
            <person name="Bancroft I."/>
            <person name="Chalhoub B."/>
            <person name="Sharpe A.G."/>
        </authorList>
    </citation>
    <scope>NUCLEOTIDE SEQUENCE</scope>
    <source>
        <strain evidence="2 3">cv. TO1000</strain>
    </source>
</reference>